<name>A0A2S4JFR4_9SPIO</name>
<reference evidence="4" key="1">
    <citation type="submission" date="2015-12" db="EMBL/GenBank/DDBJ databases">
        <authorList>
            <person name="Lodha T.D."/>
            <person name="Chintalapati S."/>
            <person name="Chintalapati V.R."/>
            <person name="Sravanthi T."/>
        </authorList>
    </citation>
    <scope>NUCLEOTIDE SEQUENCE [LARGE SCALE GENOMIC DNA]</scope>
    <source>
        <strain evidence="4">JC133</strain>
    </source>
</reference>
<gene>
    <name evidence="3" type="ORF">AU468_13715</name>
</gene>
<dbReference type="InterPro" id="IPR008254">
    <property type="entry name" value="Flavodoxin/NO_synth"/>
</dbReference>
<dbReference type="InterPro" id="IPR001226">
    <property type="entry name" value="Flavodoxin_CS"/>
</dbReference>
<dbReference type="GO" id="GO:0009055">
    <property type="term" value="F:electron transfer activity"/>
    <property type="evidence" value="ECO:0007669"/>
    <property type="project" value="InterPro"/>
</dbReference>
<feature type="domain" description="Flavodoxin-like" evidence="2">
    <location>
        <begin position="3"/>
        <end position="145"/>
    </location>
</feature>
<comment type="caution">
    <text evidence="3">The sequence shown here is derived from an EMBL/GenBank/DDBJ whole genome shotgun (WGS) entry which is preliminary data.</text>
</comment>
<dbReference type="GO" id="GO:0010181">
    <property type="term" value="F:FMN binding"/>
    <property type="evidence" value="ECO:0007669"/>
    <property type="project" value="InterPro"/>
</dbReference>
<evidence type="ECO:0000313" key="4">
    <source>
        <dbReference type="Proteomes" id="UP000237350"/>
    </source>
</evidence>
<dbReference type="InterPro" id="IPR029039">
    <property type="entry name" value="Flavoprotein-like_sf"/>
</dbReference>
<protein>
    <submittedName>
        <fullName evidence="3">Flavodoxin</fullName>
    </submittedName>
</protein>
<sequence length="168" mass="18384">MKIMIVYSSKTGNTQMIAQAIHQEIPGAELFSVEDAPSPEGFDLLVFGFWVDKGTADDAARDYLQGVGTTPTALFATLGAYPDSDHARESMERATALLSGAPLAGSFICQGAVDVGLQEWMKSLPPGHPHGPTEERLRRWRDASTHPDERDCEAARVWARGLIREERS</sequence>
<evidence type="ECO:0000313" key="3">
    <source>
        <dbReference type="EMBL" id="POQ98407.1"/>
    </source>
</evidence>
<dbReference type="SUPFAM" id="SSF52218">
    <property type="entry name" value="Flavoproteins"/>
    <property type="match status" value="1"/>
</dbReference>
<comment type="cofactor">
    <cofactor evidence="1">
        <name>FMN</name>
        <dbReference type="ChEBI" id="CHEBI:58210"/>
    </cofactor>
</comment>
<dbReference type="GO" id="GO:0070819">
    <property type="term" value="F:menaquinone-dependent protoporphyrinogen oxidase activity"/>
    <property type="evidence" value="ECO:0007669"/>
    <property type="project" value="TreeGrafter"/>
</dbReference>
<dbReference type="PROSITE" id="PS50902">
    <property type="entry name" value="FLAVODOXIN_LIKE"/>
    <property type="match status" value="1"/>
</dbReference>
<proteinExistence type="predicted"/>
<dbReference type="OrthoDB" id="307208at2"/>
<dbReference type="Proteomes" id="UP000237350">
    <property type="component" value="Unassembled WGS sequence"/>
</dbReference>
<dbReference type="PANTHER" id="PTHR38030">
    <property type="entry name" value="PROTOPORPHYRINOGEN IX DEHYDROGENASE [MENAQUINONE]"/>
    <property type="match status" value="1"/>
</dbReference>
<dbReference type="GO" id="GO:0006783">
    <property type="term" value="P:heme biosynthetic process"/>
    <property type="evidence" value="ECO:0007669"/>
    <property type="project" value="TreeGrafter"/>
</dbReference>
<accession>A0A2S4JFR4</accession>
<dbReference type="AlphaFoldDB" id="A0A2S4JFR4"/>
<dbReference type="PROSITE" id="PS00201">
    <property type="entry name" value="FLAVODOXIN"/>
    <property type="match status" value="1"/>
</dbReference>
<dbReference type="InterPro" id="IPR052200">
    <property type="entry name" value="Protoporphyrinogen_IX_DH"/>
</dbReference>
<keyword evidence="4" id="KW-1185">Reference proteome</keyword>
<evidence type="ECO:0000256" key="1">
    <source>
        <dbReference type="ARBA" id="ARBA00001917"/>
    </source>
</evidence>
<dbReference type="PANTHER" id="PTHR38030:SF2">
    <property type="entry name" value="PROTOPORPHYRINOGEN IX DEHYDROGENASE [QUINONE]"/>
    <property type="match status" value="1"/>
</dbReference>
<dbReference type="EMBL" id="LPWH01000123">
    <property type="protein sequence ID" value="POQ98407.1"/>
    <property type="molecule type" value="Genomic_DNA"/>
</dbReference>
<dbReference type="Gene3D" id="3.40.50.360">
    <property type="match status" value="1"/>
</dbReference>
<organism evidence="3 4">
    <name type="scientific">Alkalispirochaeta sphaeroplastigenens</name>
    <dbReference type="NCBI Taxonomy" id="1187066"/>
    <lineage>
        <taxon>Bacteria</taxon>
        <taxon>Pseudomonadati</taxon>
        <taxon>Spirochaetota</taxon>
        <taxon>Spirochaetia</taxon>
        <taxon>Spirochaetales</taxon>
        <taxon>Spirochaetaceae</taxon>
        <taxon>Alkalispirochaeta</taxon>
    </lineage>
</organism>
<dbReference type="Pfam" id="PF12641">
    <property type="entry name" value="Flavodoxin_3"/>
    <property type="match status" value="1"/>
</dbReference>
<evidence type="ECO:0000259" key="2">
    <source>
        <dbReference type="PROSITE" id="PS50902"/>
    </source>
</evidence>
<dbReference type="RefSeq" id="WP_103681223.1">
    <property type="nucleotide sequence ID" value="NZ_LPWH01000123.1"/>
</dbReference>